<evidence type="ECO:0000256" key="6">
    <source>
        <dbReference type="ARBA" id="ARBA00023065"/>
    </source>
</evidence>
<evidence type="ECO:0000256" key="5">
    <source>
        <dbReference type="ARBA" id="ARBA00022989"/>
    </source>
</evidence>
<evidence type="ECO:0000256" key="7">
    <source>
        <dbReference type="ARBA" id="ARBA00023136"/>
    </source>
</evidence>
<comment type="caution">
    <text evidence="9">The sequence shown here is derived from an EMBL/GenBank/DDBJ whole genome shotgun (WGS) entry which is preliminary data.</text>
</comment>
<name>A0A147KF16_THECS</name>
<comment type="subcellular location">
    <subcellularLocation>
        <location evidence="1">Cell membrane</location>
        <topology evidence="1">Multi-pass membrane protein</topology>
    </subcellularLocation>
</comment>
<dbReference type="GO" id="GO:0008324">
    <property type="term" value="F:monoatomic cation transmembrane transporter activity"/>
    <property type="evidence" value="ECO:0007669"/>
    <property type="project" value="InterPro"/>
</dbReference>
<evidence type="ECO:0000256" key="2">
    <source>
        <dbReference type="ARBA" id="ARBA00022448"/>
    </source>
</evidence>
<dbReference type="PATRIC" id="fig|665004.4.peg.3614"/>
<gene>
    <name evidence="9" type="ORF">AC529_15435</name>
</gene>
<dbReference type="GO" id="GO:0005886">
    <property type="term" value="C:plasma membrane"/>
    <property type="evidence" value="ECO:0007669"/>
    <property type="project" value="UniProtKB-SubCell"/>
</dbReference>
<evidence type="ECO:0000313" key="10">
    <source>
        <dbReference type="Proteomes" id="UP000074382"/>
    </source>
</evidence>
<dbReference type="EMBL" id="LGEM01000107">
    <property type="protein sequence ID" value="KUP95829.1"/>
    <property type="molecule type" value="Genomic_DNA"/>
</dbReference>
<dbReference type="PANTHER" id="PTHR32024">
    <property type="entry name" value="TRK SYSTEM POTASSIUM UPTAKE PROTEIN TRKG-RELATED"/>
    <property type="match status" value="1"/>
</dbReference>
<protein>
    <submittedName>
        <fullName evidence="9">ATPase</fullName>
    </submittedName>
</protein>
<evidence type="ECO:0000256" key="8">
    <source>
        <dbReference type="SAM" id="Phobius"/>
    </source>
</evidence>
<feature type="transmembrane region" description="Helical" evidence="8">
    <location>
        <begin position="377"/>
        <end position="396"/>
    </location>
</feature>
<feature type="transmembrane region" description="Helical" evidence="8">
    <location>
        <begin position="219"/>
        <end position="239"/>
    </location>
</feature>
<evidence type="ECO:0000256" key="3">
    <source>
        <dbReference type="ARBA" id="ARBA00022475"/>
    </source>
</evidence>
<feature type="transmembrane region" description="Helical" evidence="8">
    <location>
        <begin position="104"/>
        <end position="127"/>
    </location>
</feature>
<dbReference type="Pfam" id="PF02386">
    <property type="entry name" value="TrkH"/>
    <property type="match status" value="1"/>
</dbReference>
<accession>A0A147KF16</accession>
<keyword evidence="3" id="KW-1003">Cell membrane</keyword>
<dbReference type="OrthoDB" id="9810952at2"/>
<organism evidence="9 10">
    <name type="scientific">Thermobifida cellulosilytica TB100</name>
    <dbReference type="NCBI Taxonomy" id="665004"/>
    <lineage>
        <taxon>Bacteria</taxon>
        <taxon>Bacillati</taxon>
        <taxon>Actinomycetota</taxon>
        <taxon>Actinomycetes</taxon>
        <taxon>Streptosporangiales</taxon>
        <taxon>Nocardiopsidaceae</taxon>
        <taxon>Thermobifida</taxon>
    </lineage>
</organism>
<feature type="transmembrane region" description="Helical" evidence="8">
    <location>
        <begin position="434"/>
        <end position="456"/>
    </location>
</feature>
<dbReference type="InterPro" id="IPR003445">
    <property type="entry name" value="Cat_transpt"/>
</dbReference>
<keyword evidence="2" id="KW-0813">Transport</keyword>
<dbReference type="STRING" id="665004.AC529_15435"/>
<reference evidence="10" key="1">
    <citation type="journal article" date="2017" name="Acta Aliment.">
        <title>Plant polysaccharide degrading enzyme system of Thermpbifida cellulosilytica TB100 revealed by de novo genome project data.</title>
        <authorList>
            <person name="Toth A."/>
            <person name="Baka E."/>
            <person name="Luzics S."/>
            <person name="Bata-Vidacs I."/>
            <person name="Nagy I."/>
            <person name="Balint B."/>
            <person name="Herceg R."/>
            <person name="Olasz F."/>
            <person name="Wilk T."/>
            <person name="Nagy T."/>
            <person name="Kriszt B."/>
            <person name="Nagy I."/>
            <person name="Kukolya J."/>
        </authorList>
    </citation>
    <scope>NUCLEOTIDE SEQUENCE [LARGE SCALE GENOMIC DNA]</scope>
    <source>
        <strain evidence="10">TB100</strain>
    </source>
</reference>
<keyword evidence="10" id="KW-1185">Reference proteome</keyword>
<dbReference type="RefSeq" id="WP_068758247.1">
    <property type="nucleotide sequence ID" value="NZ_KQ950185.1"/>
</dbReference>
<dbReference type="AlphaFoldDB" id="A0A147KF16"/>
<dbReference type="Proteomes" id="UP000074382">
    <property type="component" value="Unassembled WGS sequence"/>
</dbReference>
<keyword evidence="5 8" id="KW-1133">Transmembrane helix</keyword>
<feature type="transmembrane region" description="Helical" evidence="8">
    <location>
        <begin position="41"/>
        <end position="59"/>
    </location>
</feature>
<proteinExistence type="predicted"/>
<sequence length="473" mass="50379">MWERLRGLRSWTLRLSHRLPLGSSGPGAALSRAVWGRPARVLVLLFASVIVLGTGLLMLPASQQDPGTTTLSQALFTATSALCVAGLSVVALGDHWSPLGEGVILALIQVGGIGIMTLASVLGLVVIRRFGLRMQLSVQSEQRTLNVGDAREIVLRIVATSLVCEALLTLVLVPRMWLAHGMGLDEAAYSGLFHAVSAFNNAGLSLYGDSLTRFSGDPLILGPIALATVLGGLGFPVLLELRRHLRTPRRWSLHTKMTVWTSLLLFVGGMVAVTALEWGNPATLGPLPWPQKLLDGAFHGVMPRSGGFNVVDVAAMESHTLFVTIMLMFVGGGSASTAGGIKTSTFAVIWFVVWAEVRGHPQVHAFGRRLSSGAVRQALSLTFLSMTGIAFATIYLTATSPFTLQEILFEVVSAFGVVGLSAGITPALPTHGQILLTILMFAGRLGPITFASALALRERTRRYDLPEGRPIIG</sequence>
<evidence type="ECO:0000256" key="1">
    <source>
        <dbReference type="ARBA" id="ARBA00004651"/>
    </source>
</evidence>
<evidence type="ECO:0000313" key="9">
    <source>
        <dbReference type="EMBL" id="KUP95829.1"/>
    </source>
</evidence>
<feature type="transmembrane region" description="Helical" evidence="8">
    <location>
        <begin position="153"/>
        <end position="173"/>
    </location>
</feature>
<keyword evidence="7 8" id="KW-0472">Membrane</keyword>
<feature type="transmembrane region" description="Helical" evidence="8">
    <location>
        <begin position="313"/>
        <end position="332"/>
    </location>
</feature>
<dbReference type="GO" id="GO:0030001">
    <property type="term" value="P:metal ion transport"/>
    <property type="evidence" value="ECO:0007669"/>
    <property type="project" value="UniProtKB-ARBA"/>
</dbReference>
<evidence type="ECO:0000256" key="4">
    <source>
        <dbReference type="ARBA" id="ARBA00022692"/>
    </source>
</evidence>
<keyword evidence="6" id="KW-0406">Ion transport</keyword>
<keyword evidence="4 8" id="KW-0812">Transmembrane</keyword>
<dbReference type="PANTHER" id="PTHR32024:SF1">
    <property type="entry name" value="KTR SYSTEM POTASSIUM UPTAKE PROTEIN B"/>
    <property type="match status" value="1"/>
</dbReference>
<feature type="transmembrane region" description="Helical" evidence="8">
    <location>
        <begin position="71"/>
        <end position="92"/>
    </location>
</feature>
<feature type="transmembrane region" description="Helical" evidence="8">
    <location>
        <begin position="259"/>
        <end position="279"/>
    </location>
</feature>